<comment type="subcellular location">
    <subcellularLocation>
        <location evidence="1">Cell inner membrane</location>
        <topology evidence="1">Multi-pass membrane protein</topology>
    </subcellularLocation>
</comment>
<dbReference type="InterPro" id="IPR004089">
    <property type="entry name" value="MCPsignal_dom"/>
</dbReference>
<comment type="caution">
    <text evidence="11">The sequence shown here is derived from an EMBL/GenBank/DDBJ whole genome shotgun (WGS) entry which is preliminary data.</text>
</comment>
<gene>
    <name evidence="11" type="ORF">GCM10007392_38930</name>
</gene>
<dbReference type="InterPro" id="IPR000727">
    <property type="entry name" value="T_SNARE_dom"/>
</dbReference>
<dbReference type="SMART" id="SM00283">
    <property type="entry name" value="MA"/>
    <property type="match status" value="1"/>
</dbReference>
<evidence type="ECO:0000259" key="10">
    <source>
        <dbReference type="PROSITE" id="PS50885"/>
    </source>
</evidence>
<dbReference type="Pfam" id="PF00015">
    <property type="entry name" value="MCPsignal"/>
    <property type="match status" value="1"/>
</dbReference>
<dbReference type="EMBL" id="BMXR01000011">
    <property type="protein sequence ID" value="GGX67520.1"/>
    <property type="molecule type" value="Genomic_DNA"/>
</dbReference>
<dbReference type="AlphaFoldDB" id="A0A918KL34"/>
<dbReference type="Proteomes" id="UP000626148">
    <property type="component" value="Unassembled WGS sequence"/>
</dbReference>
<evidence type="ECO:0000259" key="9">
    <source>
        <dbReference type="PROSITE" id="PS50192"/>
    </source>
</evidence>
<evidence type="ECO:0000259" key="8">
    <source>
        <dbReference type="PROSITE" id="PS50111"/>
    </source>
</evidence>
<reference evidence="11" key="2">
    <citation type="submission" date="2020-09" db="EMBL/GenBank/DDBJ databases">
        <authorList>
            <person name="Sun Q."/>
            <person name="Kim S."/>
        </authorList>
    </citation>
    <scope>NUCLEOTIDE SEQUENCE</scope>
    <source>
        <strain evidence="11">KCTC 22169</strain>
    </source>
</reference>
<evidence type="ECO:0000256" key="2">
    <source>
        <dbReference type="ARBA" id="ARBA00022519"/>
    </source>
</evidence>
<keyword evidence="7" id="KW-0472">Membrane</keyword>
<evidence type="ECO:0000313" key="11">
    <source>
        <dbReference type="EMBL" id="GGX67520.1"/>
    </source>
</evidence>
<feature type="transmembrane region" description="Helical" evidence="7">
    <location>
        <begin position="328"/>
        <end position="350"/>
    </location>
</feature>
<feature type="domain" description="T-SNARE coiled-coil homology" evidence="9">
    <location>
        <begin position="595"/>
        <end position="657"/>
    </location>
</feature>
<keyword evidence="7" id="KW-0812">Transmembrane</keyword>
<dbReference type="GO" id="GO:0005886">
    <property type="term" value="C:plasma membrane"/>
    <property type="evidence" value="ECO:0007669"/>
    <property type="project" value="UniProtKB-SubCell"/>
</dbReference>
<dbReference type="CDD" id="cd06225">
    <property type="entry name" value="HAMP"/>
    <property type="match status" value="1"/>
</dbReference>
<name>A0A918KL34_9GAMM</name>
<protein>
    <submittedName>
        <fullName evidence="11">Methyl-accepting chemotaxis protein</fullName>
    </submittedName>
</protein>
<dbReference type="RefSeq" id="WP_189611869.1">
    <property type="nucleotide sequence ID" value="NZ_BMXR01000011.1"/>
</dbReference>
<dbReference type="FunFam" id="1.10.287.950:FF:000001">
    <property type="entry name" value="Methyl-accepting chemotaxis sensory transducer"/>
    <property type="match status" value="1"/>
</dbReference>
<evidence type="ECO:0000256" key="7">
    <source>
        <dbReference type="SAM" id="Phobius"/>
    </source>
</evidence>
<dbReference type="PROSITE" id="PS50192">
    <property type="entry name" value="T_SNARE"/>
    <property type="match status" value="1"/>
</dbReference>
<dbReference type="SMART" id="SM00304">
    <property type="entry name" value="HAMP"/>
    <property type="match status" value="2"/>
</dbReference>
<keyword evidence="2" id="KW-1003">Cell membrane</keyword>
<reference evidence="11" key="1">
    <citation type="journal article" date="2014" name="Int. J. Syst. Evol. Microbiol.">
        <title>Complete genome sequence of Corynebacterium casei LMG S-19264T (=DSM 44701T), isolated from a smear-ripened cheese.</title>
        <authorList>
            <consortium name="US DOE Joint Genome Institute (JGI-PGF)"/>
            <person name="Walter F."/>
            <person name="Albersmeier A."/>
            <person name="Kalinowski J."/>
            <person name="Ruckert C."/>
        </authorList>
    </citation>
    <scope>NUCLEOTIDE SEQUENCE</scope>
    <source>
        <strain evidence="11">KCTC 22169</strain>
    </source>
</reference>
<evidence type="ECO:0000313" key="12">
    <source>
        <dbReference type="Proteomes" id="UP000626148"/>
    </source>
</evidence>
<dbReference type="GO" id="GO:0006935">
    <property type="term" value="P:chemotaxis"/>
    <property type="evidence" value="ECO:0007669"/>
    <property type="project" value="UniProtKB-ARBA"/>
</dbReference>
<dbReference type="SUPFAM" id="SSF58104">
    <property type="entry name" value="Methyl-accepting chemotaxis protein (MCP) signaling domain"/>
    <property type="match status" value="1"/>
</dbReference>
<dbReference type="Pfam" id="PF00672">
    <property type="entry name" value="HAMP"/>
    <property type="match status" value="1"/>
</dbReference>
<dbReference type="PROSITE" id="PS50885">
    <property type="entry name" value="HAMP"/>
    <property type="match status" value="1"/>
</dbReference>
<dbReference type="InterPro" id="IPR003660">
    <property type="entry name" value="HAMP_dom"/>
</dbReference>
<evidence type="ECO:0000256" key="3">
    <source>
        <dbReference type="ARBA" id="ARBA00023224"/>
    </source>
</evidence>
<feature type="transmembrane region" description="Helical" evidence="7">
    <location>
        <begin position="12"/>
        <end position="36"/>
    </location>
</feature>
<dbReference type="PANTHER" id="PTHR32089:SF112">
    <property type="entry name" value="LYSOZYME-LIKE PROTEIN-RELATED"/>
    <property type="match status" value="1"/>
</dbReference>
<comment type="similarity">
    <text evidence="4">Belongs to the methyl-accepting chemotaxis (MCP) protein family.</text>
</comment>
<feature type="region of interest" description="Disordered" evidence="6">
    <location>
        <begin position="412"/>
        <end position="441"/>
    </location>
</feature>
<organism evidence="11 12">
    <name type="scientific">Saccharospirillum salsuginis</name>
    <dbReference type="NCBI Taxonomy" id="418750"/>
    <lineage>
        <taxon>Bacteria</taxon>
        <taxon>Pseudomonadati</taxon>
        <taxon>Pseudomonadota</taxon>
        <taxon>Gammaproteobacteria</taxon>
        <taxon>Oceanospirillales</taxon>
        <taxon>Saccharospirillaceae</taxon>
        <taxon>Saccharospirillum</taxon>
    </lineage>
</organism>
<feature type="domain" description="HAMP" evidence="10">
    <location>
        <begin position="351"/>
        <end position="403"/>
    </location>
</feature>
<keyword evidence="12" id="KW-1185">Reference proteome</keyword>
<evidence type="ECO:0000256" key="1">
    <source>
        <dbReference type="ARBA" id="ARBA00004429"/>
    </source>
</evidence>
<dbReference type="GO" id="GO:0007165">
    <property type="term" value="P:signal transduction"/>
    <property type="evidence" value="ECO:0007669"/>
    <property type="project" value="UniProtKB-KW"/>
</dbReference>
<evidence type="ECO:0000256" key="4">
    <source>
        <dbReference type="ARBA" id="ARBA00029447"/>
    </source>
</evidence>
<dbReference type="PROSITE" id="PS50111">
    <property type="entry name" value="CHEMOTAXIS_TRANSDUC_2"/>
    <property type="match status" value="1"/>
</dbReference>
<proteinExistence type="inferred from homology"/>
<evidence type="ECO:0000256" key="5">
    <source>
        <dbReference type="PROSITE-ProRule" id="PRU00284"/>
    </source>
</evidence>
<keyword evidence="7" id="KW-1133">Transmembrane helix</keyword>
<keyword evidence="2" id="KW-0997">Cell inner membrane</keyword>
<feature type="domain" description="Methyl-accepting transducer" evidence="8">
    <location>
        <begin position="408"/>
        <end position="644"/>
    </location>
</feature>
<evidence type="ECO:0000256" key="6">
    <source>
        <dbReference type="SAM" id="MobiDB-lite"/>
    </source>
</evidence>
<accession>A0A918KL34</accession>
<sequence>MLTSLPRPSIILRISIGFCIVVAVIAVSTMISIGYARKTIDNVGTLTESATPIVQTNNELDLHLTRATELFQQYLGTTKTGELEQLAREIAANRDETRQRLSRLRASLTDIDGVQAELERVSNLEDTVGRIDTVMDDTMARYRRSLTVVAGFETKSTEVDRLQSDIGPLFDDLLLSLDDDYSLAIAYEFYASFLGGLMIIKDIGLSDTLDELSANEQRFSQWDQNHQNQFFSFTQLAMRYPDARDFMQAAQEITQLLNALTLGTDEAPGLIDERKTLIESALGYDDSLRQLQSLQTRAGEDLRALNTFAQRYSVATNNTVSANLTNSLTAAATALGLTVVVAAVVLLLIVRSIRPPLRRLKRALDNLANGDLSHPIRQHSRDEMGELTQAVEQVRRSLSVMMSELKEKALEMQDSAGHSQAMSESLKTRSISQSEDTESISTSMLEMSASVREVATTTDEGMRLATQAVDEIEHTVTEINRNLDSLASLRDSIDQSVQSMESLTREMKGVESVSTVIEGIAEQTNLLALNAAIEAARAGDQGRGFAVVADEVRTLASRTAESTAEIRETIENLISGYQALSDTMARNQSAVADSHEVSRHSFEAIRQFRQRITDINHLSQSISHATGEQGITADDISLRLTRIADVTKETRDSAVSASETSQRLGRVASELEALVERFKVDNANPGE</sequence>
<dbReference type="PANTHER" id="PTHR32089">
    <property type="entry name" value="METHYL-ACCEPTING CHEMOTAXIS PROTEIN MCPB"/>
    <property type="match status" value="1"/>
</dbReference>
<feature type="compositionally biased region" description="Polar residues" evidence="6">
    <location>
        <begin position="416"/>
        <end position="441"/>
    </location>
</feature>
<keyword evidence="3 5" id="KW-0807">Transducer</keyword>
<dbReference type="Gene3D" id="1.10.287.950">
    <property type="entry name" value="Methyl-accepting chemotaxis protein"/>
    <property type="match status" value="1"/>
</dbReference>